<organism evidence="2 3">
    <name type="scientific">Kribbella rubisoli</name>
    <dbReference type="NCBI Taxonomy" id="3075929"/>
    <lineage>
        <taxon>Bacteria</taxon>
        <taxon>Bacillati</taxon>
        <taxon>Actinomycetota</taxon>
        <taxon>Actinomycetes</taxon>
        <taxon>Propionibacteriales</taxon>
        <taxon>Kribbellaceae</taxon>
        <taxon>Kribbella</taxon>
    </lineage>
</organism>
<gene>
    <name evidence="2" type="ORF">EV645_5119</name>
</gene>
<reference evidence="2 3" key="1">
    <citation type="journal article" date="2015" name="Stand. Genomic Sci.">
        <title>Genomic Encyclopedia of Bacterial and Archaeal Type Strains, Phase III: the genomes of soil and plant-associated and newly described type strains.</title>
        <authorList>
            <person name="Whitman W.B."/>
            <person name="Woyke T."/>
            <person name="Klenk H.P."/>
            <person name="Zhou Y."/>
            <person name="Lilburn T.G."/>
            <person name="Beck B.J."/>
            <person name="De Vos P."/>
            <person name="Vandamme P."/>
            <person name="Eisen J.A."/>
            <person name="Garrity G."/>
            <person name="Hugenholtz P."/>
            <person name="Kyrpides N.C."/>
        </authorList>
    </citation>
    <scope>NUCLEOTIDE SEQUENCE [LARGE SCALE GENOMIC DNA]</scope>
    <source>
        <strain evidence="2 3">VKM Ac-2540</strain>
    </source>
</reference>
<keyword evidence="2" id="KW-0689">Ribosomal protein</keyword>
<proteinExistence type="predicted"/>
<dbReference type="InterPro" id="IPR016181">
    <property type="entry name" value="Acyl_CoA_acyltransferase"/>
</dbReference>
<dbReference type="RefSeq" id="WP_130446421.1">
    <property type="nucleotide sequence ID" value="NZ_SHKR01000013.1"/>
</dbReference>
<dbReference type="SUPFAM" id="SSF55729">
    <property type="entry name" value="Acyl-CoA N-acyltransferases (Nat)"/>
    <property type="match status" value="1"/>
</dbReference>
<dbReference type="InterPro" id="IPR000182">
    <property type="entry name" value="GNAT_dom"/>
</dbReference>
<name>A0A4Q7WW89_9ACTN</name>
<dbReference type="CDD" id="cd04301">
    <property type="entry name" value="NAT_SF"/>
    <property type="match status" value="1"/>
</dbReference>
<protein>
    <submittedName>
        <fullName evidence="2">Ribosomal protein S18 acetylase RimI-like enzyme</fullName>
    </submittedName>
</protein>
<evidence type="ECO:0000313" key="2">
    <source>
        <dbReference type="EMBL" id="RZU14253.1"/>
    </source>
</evidence>
<dbReference type="GO" id="GO:0016747">
    <property type="term" value="F:acyltransferase activity, transferring groups other than amino-acyl groups"/>
    <property type="evidence" value="ECO:0007669"/>
    <property type="project" value="InterPro"/>
</dbReference>
<comment type="caution">
    <text evidence="2">The sequence shown here is derived from an EMBL/GenBank/DDBJ whole genome shotgun (WGS) entry which is preliminary data.</text>
</comment>
<sequence length="320" mass="34790">MTTAVLPAEYTVRPPVPADSGAIFALVSAYNTAVIGTADCTLADITNGIIDPGFESRTDGWLVLDRDDVPVGYGTACGKGNREVAEIEVLSQDAMVAGWLFDRSLRRAAEMGREAGHADVTVDSYVYGADTSLRALLSEHEFSTGTTFNRMRIDHTEPVATPDVPAGYVVHRGADDDRTRRIAHDVIIECFSGQFGFVARPHEEWLEARAAYANFSWSQFTLLELDGKAVAFRDCSDRDVEIENCGHIDGLGVIESARGRGLATYLLRDAFALDAAAGRAGTILHVDTNNPTPALHLYLSVGMRPTLVIEGWRRTMPATR</sequence>
<evidence type="ECO:0000313" key="3">
    <source>
        <dbReference type="Proteomes" id="UP000292027"/>
    </source>
</evidence>
<dbReference type="PROSITE" id="PS51186">
    <property type="entry name" value="GNAT"/>
    <property type="match status" value="1"/>
</dbReference>
<dbReference type="AlphaFoldDB" id="A0A4Q7WW89"/>
<feature type="domain" description="N-acetyltransferase" evidence="1">
    <location>
        <begin position="177"/>
        <end position="320"/>
    </location>
</feature>
<keyword evidence="3" id="KW-1185">Reference proteome</keyword>
<dbReference type="OrthoDB" id="9799092at2"/>
<accession>A0A4Q7WW89</accession>
<dbReference type="EMBL" id="SHKR01000013">
    <property type="protein sequence ID" value="RZU14253.1"/>
    <property type="molecule type" value="Genomic_DNA"/>
</dbReference>
<dbReference type="Proteomes" id="UP000292027">
    <property type="component" value="Unassembled WGS sequence"/>
</dbReference>
<evidence type="ECO:0000259" key="1">
    <source>
        <dbReference type="PROSITE" id="PS51186"/>
    </source>
</evidence>
<dbReference type="GO" id="GO:0005840">
    <property type="term" value="C:ribosome"/>
    <property type="evidence" value="ECO:0007669"/>
    <property type="project" value="UniProtKB-KW"/>
</dbReference>
<dbReference type="Gene3D" id="3.40.630.30">
    <property type="match status" value="1"/>
</dbReference>
<dbReference type="Pfam" id="PF00583">
    <property type="entry name" value="Acetyltransf_1"/>
    <property type="match status" value="1"/>
</dbReference>
<keyword evidence="2" id="KW-0687">Ribonucleoprotein</keyword>